<dbReference type="STRING" id="360105.CCV52592_1697"/>
<evidence type="ECO:0000259" key="1">
    <source>
        <dbReference type="Pfam" id="PF07238"/>
    </source>
</evidence>
<organism evidence="2 3">
    <name type="scientific">Campylobacter curvus (strain 525.92)</name>
    <dbReference type="NCBI Taxonomy" id="360105"/>
    <lineage>
        <taxon>Bacteria</taxon>
        <taxon>Pseudomonadati</taxon>
        <taxon>Campylobacterota</taxon>
        <taxon>Epsilonproteobacteria</taxon>
        <taxon>Campylobacterales</taxon>
        <taxon>Campylobacteraceae</taxon>
        <taxon>Campylobacter</taxon>
    </lineage>
</organism>
<reference evidence="2" key="1">
    <citation type="submission" date="2016-07" db="EMBL/GenBank/DDBJ databases">
        <title>Comparative genomics of the Campylobacter concisus group.</title>
        <authorList>
            <person name="Miller W.G."/>
            <person name="Yee E."/>
            <person name="Chapman M.H."/>
            <person name="Huynh S."/>
            <person name="Bono J.L."/>
            <person name="On S.L.W."/>
            <person name="StLeger J."/>
            <person name="Foster G."/>
            <person name="Parker C.T."/>
        </authorList>
    </citation>
    <scope>NUCLEOTIDE SEQUENCE</scope>
    <source>
        <strain evidence="2">525.92</strain>
    </source>
</reference>
<dbReference type="GO" id="GO:0035438">
    <property type="term" value="F:cyclic-di-GMP binding"/>
    <property type="evidence" value="ECO:0007669"/>
    <property type="project" value="InterPro"/>
</dbReference>
<dbReference type="InterPro" id="IPR009875">
    <property type="entry name" value="PilZ_domain"/>
</dbReference>
<dbReference type="Proteomes" id="UP000006380">
    <property type="component" value="Chromosome"/>
</dbReference>
<protein>
    <recommendedName>
        <fullName evidence="1">PilZ domain-containing protein</fullName>
    </recommendedName>
</protein>
<dbReference type="HOGENOM" id="CLU_060746_0_0_7"/>
<dbReference type="Pfam" id="PF07238">
    <property type="entry name" value="PilZ"/>
    <property type="match status" value="1"/>
</dbReference>
<feature type="domain" description="PilZ" evidence="1">
    <location>
        <begin position="241"/>
        <end position="304"/>
    </location>
</feature>
<evidence type="ECO:0000313" key="2">
    <source>
        <dbReference type="EMBL" id="EAU01109.1"/>
    </source>
</evidence>
<sequence length="360" mass="41130">MEFKGRQELATSCTEIISNFKSDFINDGVNFCKRANLDVSNEQLKVVLENIFDSLLLQDPNAQSLYKELENAVKGECERSDLLNFIFLNLILKFNDCHQNPAHLNYFIYAVERLIDILNHASPKDETSDVAIGQTNSFLFEDPINTFSRMKTAKAKPEFLNLYDGVNIKHEAQILDVQEDSVVFGVDIMQILAMKQEGNGFILPNEYFPKHLKSDISDFSIADKSVTLSNFSRISKMNANLRKFQRVHPNKFTKVLLKNDRAELHGNLYDISDGGLSVLSSESADFKDGEDIEAFFELVIPQTTPQNVHLKLRLITELAYKGYIRYCMQIIGESQIVQEFTSARVQETLDELRARISLYQ</sequence>
<name>A7H056_CAMC5</name>
<dbReference type="KEGG" id="ccv:CCV52592_1697"/>
<dbReference type="EMBL" id="CP000767">
    <property type="protein sequence ID" value="EAU01109.1"/>
    <property type="molecule type" value="Genomic_DNA"/>
</dbReference>
<evidence type="ECO:0000313" key="3">
    <source>
        <dbReference type="Proteomes" id="UP000006380"/>
    </source>
</evidence>
<accession>A7H056</accession>
<dbReference type="RefSeq" id="WP_011992649.1">
    <property type="nucleotide sequence ID" value="NC_009715.2"/>
</dbReference>
<keyword evidence="3" id="KW-1185">Reference proteome</keyword>
<gene>
    <name evidence="2" type="ORF">CCV52592_1697</name>
</gene>
<dbReference type="AlphaFoldDB" id="A7H056"/>
<dbReference type="OrthoDB" id="5337976at2"/>
<proteinExistence type="predicted"/>